<evidence type="ECO:0000256" key="1">
    <source>
        <dbReference type="ARBA" id="ARBA00009995"/>
    </source>
</evidence>
<dbReference type="SUPFAM" id="SSF53756">
    <property type="entry name" value="UDP-Glycosyltransferase/glycogen phosphorylase"/>
    <property type="match status" value="1"/>
</dbReference>
<reference evidence="6 7" key="1">
    <citation type="journal article" date="2019" name="Commun. Biol.">
        <title>The bagworm genome reveals a unique fibroin gene that provides high tensile strength.</title>
        <authorList>
            <person name="Kono N."/>
            <person name="Nakamura H."/>
            <person name="Ohtoshi R."/>
            <person name="Tomita M."/>
            <person name="Numata K."/>
            <person name="Arakawa K."/>
        </authorList>
    </citation>
    <scope>NUCLEOTIDE SEQUENCE [LARGE SCALE GENOMIC DNA]</scope>
</reference>
<dbReference type="PANTHER" id="PTHR48043:SF159">
    <property type="entry name" value="EG:EG0003.4 PROTEIN-RELATED"/>
    <property type="match status" value="1"/>
</dbReference>
<dbReference type="OrthoDB" id="5835829at2759"/>
<comment type="caution">
    <text evidence="6">The sequence shown here is derived from an EMBL/GenBank/DDBJ whole genome shotgun (WGS) entry which is preliminary data.</text>
</comment>
<evidence type="ECO:0000313" key="6">
    <source>
        <dbReference type="EMBL" id="GBP15253.1"/>
    </source>
</evidence>
<comment type="catalytic activity">
    <reaction evidence="5">
        <text>glucuronate acceptor + UDP-alpha-D-glucuronate = acceptor beta-D-glucuronoside + UDP + H(+)</text>
        <dbReference type="Rhea" id="RHEA:21032"/>
        <dbReference type="ChEBI" id="CHEBI:15378"/>
        <dbReference type="ChEBI" id="CHEBI:58052"/>
        <dbReference type="ChEBI" id="CHEBI:58223"/>
        <dbReference type="ChEBI" id="CHEBI:132367"/>
        <dbReference type="ChEBI" id="CHEBI:132368"/>
        <dbReference type="EC" id="2.4.1.17"/>
    </reaction>
</comment>
<comment type="subcellular location">
    <subcellularLocation>
        <location evidence="5">Membrane</location>
        <topology evidence="5">Single-pass membrane protein</topology>
    </subcellularLocation>
</comment>
<proteinExistence type="inferred from homology"/>
<protein>
    <recommendedName>
        <fullName evidence="5">UDP-glucuronosyltransferase</fullName>
        <ecNumber evidence="5">2.4.1.17</ecNumber>
    </recommendedName>
</protein>
<evidence type="ECO:0000256" key="3">
    <source>
        <dbReference type="ARBA" id="ARBA00022679"/>
    </source>
</evidence>
<dbReference type="EC" id="2.4.1.17" evidence="5"/>
<dbReference type="InterPro" id="IPR050271">
    <property type="entry name" value="UDP-glycosyltransferase"/>
</dbReference>
<dbReference type="PANTHER" id="PTHR48043">
    <property type="entry name" value="EG:EG0003.4 PROTEIN-RELATED"/>
    <property type="match status" value="1"/>
</dbReference>
<dbReference type="CDD" id="cd03784">
    <property type="entry name" value="GT1_Gtf-like"/>
    <property type="match status" value="1"/>
</dbReference>
<organism evidence="6 7">
    <name type="scientific">Eumeta variegata</name>
    <name type="common">Bagworm moth</name>
    <name type="synonym">Eumeta japonica</name>
    <dbReference type="NCBI Taxonomy" id="151549"/>
    <lineage>
        <taxon>Eukaryota</taxon>
        <taxon>Metazoa</taxon>
        <taxon>Ecdysozoa</taxon>
        <taxon>Arthropoda</taxon>
        <taxon>Hexapoda</taxon>
        <taxon>Insecta</taxon>
        <taxon>Pterygota</taxon>
        <taxon>Neoptera</taxon>
        <taxon>Endopterygota</taxon>
        <taxon>Lepidoptera</taxon>
        <taxon>Glossata</taxon>
        <taxon>Ditrysia</taxon>
        <taxon>Tineoidea</taxon>
        <taxon>Psychidae</taxon>
        <taxon>Oiketicinae</taxon>
        <taxon>Eumeta</taxon>
    </lineage>
</organism>
<dbReference type="PROSITE" id="PS00375">
    <property type="entry name" value="UDPGT"/>
    <property type="match status" value="1"/>
</dbReference>
<dbReference type="Gene3D" id="3.40.50.2000">
    <property type="entry name" value="Glycogen Phosphorylase B"/>
    <property type="match status" value="1"/>
</dbReference>
<dbReference type="GO" id="GO:0016020">
    <property type="term" value="C:membrane"/>
    <property type="evidence" value="ECO:0007669"/>
    <property type="project" value="UniProtKB-SubCell"/>
</dbReference>
<accession>A0A4C1TL78</accession>
<dbReference type="InterPro" id="IPR035595">
    <property type="entry name" value="UDP_glycos_trans_CS"/>
</dbReference>
<gene>
    <name evidence="6" type="primary">EGT</name>
    <name evidence="6" type="ORF">EVAR_92251_1</name>
</gene>
<dbReference type="InterPro" id="IPR002213">
    <property type="entry name" value="UDP_glucos_trans"/>
</dbReference>
<evidence type="ECO:0000256" key="2">
    <source>
        <dbReference type="ARBA" id="ARBA00022676"/>
    </source>
</evidence>
<comment type="similarity">
    <text evidence="1 4">Belongs to the UDP-glycosyltransferase family.</text>
</comment>
<evidence type="ECO:0000256" key="4">
    <source>
        <dbReference type="RuleBase" id="RU003718"/>
    </source>
</evidence>
<dbReference type="Proteomes" id="UP000299102">
    <property type="component" value="Unassembled WGS sequence"/>
</dbReference>
<dbReference type="Pfam" id="PF00201">
    <property type="entry name" value="UDPGT"/>
    <property type="match status" value="1"/>
</dbReference>
<evidence type="ECO:0000256" key="5">
    <source>
        <dbReference type="RuleBase" id="RU362059"/>
    </source>
</evidence>
<name>A0A4C1TL78_EUMVA</name>
<keyword evidence="2 4" id="KW-0328">Glycosyltransferase</keyword>
<keyword evidence="3 4" id="KW-0808">Transferase</keyword>
<dbReference type="AlphaFoldDB" id="A0A4C1TL78"/>
<dbReference type="GO" id="GO:0015020">
    <property type="term" value="F:glucuronosyltransferase activity"/>
    <property type="evidence" value="ECO:0007669"/>
    <property type="project" value="UniProtKB-EC"/>
</dbReference>
<sequence>MDNAKDGVIYFSMGSNLKSKHMPATMKREFLEIFAQLKQTVIWKFEETLPEVPKNVHMLKWAPQQSILAHPNCVLFITHGGLLSSTETVHFGVPIFGIPVFGDQFVNVGRSVNKGIAVKVDLSYNTPKELKKGNPRSTQQSKLSGNSEVFLAGIPRPAGAPGRGAGALGGARDQDARRAAPALARAQHALVPEDVPRPSGTCLHCII</sequence>
<keyword evidence="7" id="KW-1185">Reference proteome</keyword>
<dbReference type="FunFam" id="3.40.50.2000:FF:000050">
    <property type="entry name" value="UDP-glucuronosyltransferase"/>
    <property type="match status" value="1"/>
</dbReference>
<dbReference type="EMBL" id="BGZK01000070">
    <property type="protein sequence ID" value="GBP15253.1"/>
    <property type="molecule type" value="Genomic_DNA"/>
</dbReference>
<evidence type="ECO:0000313" key="7">
    <source>
        <dbReference type="Proteomes" id="UP000299102"/>
    </source>
</evidence>